<dbReference type="PROSITE" id="PS51684">
    <property type="entry name" value="SAM_MT_TRM5_TYW2"/>
    <property type="match status" value="1"/>
</dbReference>
<dbReference type="EMBL" id="CP104013">
    <property type="protein sequence ID" value="UYP46523.1"/>
    <property type="molecule type" value="Genomic_DNA"/>
</dbReference>
<evidence type="ECO:0000256" key="1">
    <source>
        <dbReference type="ARBA" id="ARBA00022490"/>
    </source>
</evidence>
<dbReference type="Pfam" id="PF02475">
    <property type="entry name" value="TRM5-TYW2_MTfase"/>
    <property type="match status" value="1"/>
</dbReference>
<feature type="domain" description="SAM-dependent methyltransferase TRM5/TYW2-type" evidence="6">
    <location>
        <begin position="109"/>
        <end position="378"/>
    </location>
</feature>
<dbReference type="GO" id="GO:0032259">
    <property type="term" value="P:methylation"/>
    <property type="evidence" value="ECO:0007669"/>
    <property type="project" value="UniProtKB-KW"/>
</dbReference>
<dbReference type="InterPro" id="IPR030382">
    <property type="entry name" value="MeTrfase_TRM5/TYW2"/>
</dbReference>
<dbReference type="Pfam" id="PF25133">
    <property type="entry name" value="TYW2_N_2"/>
    <property type="match status" value="1"/>
</dbReference>
<dbReference type="InterPro" id="IPR056743">
    <property type="entry name" value="TRM5-TYW2-like_MTfase"/>
</dbReference>
<dbReference type="SUPFAM" id="SSF53335">
    <property type="entry name" value="S-adenosyl-L-methionine-dependent methyltransferases"/>
    <property type="match status" value="1"/>
</dbReference>
<dbReference type="PANTHER" id="PTHR23245:SF36">
    <property type="entry name" value="TRNA (GUANINE(37)-N1)-METHYLTRANSFERASE"/>
    <property type="match status" value="1"/>
</dbReference>
<evidence type="ECO:0000259" key="6">
    <source>
        <dbReference type="PROSITE" id="PS51684"/>
    </source>
</evidence>
<dbReference type="GO" id="GO:0052906">
    <property type="term" value="F:tRNA (guanine(37)-N1)-methyltransferase activity"/>
    <property type="evidence" value="ECO:0007669"/>
    <property type="project" value="UniProtKB-EC"/>
</dbReference>
<evidence type="ECO:0000256" key="3">
    <source>
        <dbReference type="ARBA" id="ARBA00022679"/>
    </source>
</evidence>
<evidence type="ECO:0000256" key="2">
    <source>
        <dbReference type="ARBA" id="ARBA00022603"/>
    </source>
</evidence>
<gene>
    <name evidence="7" type="ORF">NEF87_002808</name>
</gene>
<keyword evidence="5" id="KW-0819">tRNA processing</keyword>
<organism evidence="7 8">
    <name type="scientific">Candidatus Lokiarchaeum ossiferum</name>
    <dbReference type="NCBI Taxonomy" id="2951803"/>
    <lineage>
        <taxon>Archaea</taxon>
        <taxon>Promethearchaeati</taxon>
        <taxon>Promethearchaeota</taxon>
        <taxon>Promethearchaeia</taxon>
        <taxon>Promethearchaeales</taxon>
        <taxon>Promethearchaeaceae</taxon>
        <taxon>Candidatus Lokiarchaeum</taxon>
    </lineage>
</organism>
<keyword evidence="1" id="KW-0963">Cytoplasm</keyword>
<keyword evidence="8" id="KW-1185">Reference proteome</keyword>
<evidence type="ECO:0000256" key="4">
    <source>
        <dbReference type="ARBA" id="ARBA00022691"/>
    </source>
</evidence>
<protein>
    <submittedName>
        <fullName evidence="7">tRNA (Guanine(37)-N1)-methyltransferase Trm5b</fullName>
        <ecNumber evidence="7">2.1.1.228</ecNumber>
    </submittedName>
</protein>
<keyword evidence="2 7" id="KW-0489">Methyltransferase</keyword>
<dbReference type="PANTHER" id="PTHR23245">
    <property type="entry name" value="TRNA METHYLTRANSFERASE"/>
    <property type="match status" value="1"/>
</dbReference>
<dbReference type="EC" id="2.1.1.228" evidence="7"/>
<dbReference type="Gene3D" id="3.30.70.2580">
    <property type="match status" value="1"/>
</dbReference>
<dbReference type="CDD" id="cd02440">
    <property type="entry name" value="AdoMet_MTases"/>
    <property type="match status" value="1"/>
</dbReference>
<evidence type="ECO:0000313" key="8">
    <source>
        <dbReference type="Proteomes" id="UP001208689"/>
    </source>
</evidence>
<proteinExistence type="predicted"/>
<dbReference type="InterPro" id="IPR029063">
    <property type="entry name" value="SAM-dependent_MTases_sf"/>
</dbReference>
<evidence type="ECO:0000256" key="5">
    <source>
        <dbReference type="ARBA" id="ARBA00022694"/>
    </source>
</evidence>
<dbReference type="Gene3D" id="3.40.50.150">
    <property type="entry name" value="Vaccinia Virus protein VP39"/>
    <property type="match status" value="1"/>
</dbReference>
<keyword evidence="3 7" id="KW-0808">Transferase</keyword>
<keyword evidence="4" id="KW-0949">S-adenosyl-L-methionine</keyword>
<dbReference type="Proteomes" id="UP001208689">
    <property type="component" value="Chromosome"/>
</dbReference>
<accession>A0ABY6HSN7</accession>
<sequence>MSEIPRKSLILSVDQKFGNIIIPWLKEQNLIKTEFKIITHQLKLYIPIKNLPENFSKKKEKYSLETYSIDSKESQHFLQKKEKKKKNSLKDLIKLVVPSELNALIPRSFDILGSIAIIELNREEHLKLRPFIFKIGELLLKNNPHLDSVYEKAGNIDGIYRTRHFKYIVGKKSTITEYRENQCRFLIDIERTFFTPRLAFERNRISNIEINLNSNGIIWDMFCGVGPYLIQIARKYPKNEYIGTDINPDAIRLAKQNVDLNKMNKYNIDFVNLNVANIGENAYHYKLKGKVVRIIMNLPEKNIEFIKILPEYIHPNGCLLHIYQFNEKREDPLEEARKKLEINLTKVNLKIVQILSSRIVKPFSPALETTVIDAIISK</sequence>
<reference evidence="7" key="1">
    <citation type="submission" date="2022-09" db="EMBL/GenBank/DDBJ databases">
        <title>Actin cytoskeleton and complex cell architecture in an #Asgard archaeon.</title>
        <authorList>
            <person name="Ponce Toledo R.I."/>
            <person name="Schleper C."/>
            <person name="Rodrigues Oliveira T."/>
            <person name="Wollweber F."/>
            <person name="Xu J."/>
            <person name="Rittmann S."/>
            <person name="Klingl A."/>
            <person name="Pilhofer M."/>
        </authorList>
    </citation>
    <scope>NUCLEOTIDE SEQUENCE</scope>
    <source>
        <strain evidence="7">B-35</strain>
    </source>
</reference>
<dbReference type="Gene3D" id="3.30.300.110">
    <property type="entry name" value="Met-10+ protein-like domains"/>
    <property type="match status" value="1"/>
</dbReference>
<name>A0ABY6HSN7_9ARCH</name>
<dbReference type="InterPro" id="IPR056744">
    <property type="entry name" value="TRM5/TYW2-like_N"/>
</dbReference>
<evidence type="ECO:0000313" key="7">
    <source>
        <dbReference type="EMBL" id="UYP46523.1"/>
    </source>
</evidence>